<feature type="binding site" evidence="5">
    <location>
        <position position="65"/>
    </location>
    <ligand>
        <name>a divalent metal cation</name>
        <dbReference type="ChEBI" id="CHEBI:60240"/>
        <label>1</label>
    </ligand>
</feature>
<organism evidence="6 7">
    <name type="scientific">Philodulcilactobacillus myokoensis</name>
    <dbReference type="NCBI Taxonomy" id="2929573"/>
    <lineage>
        <taxon>Bacteria</taxon>
        <taxon>Bacillati</taxon>
        <taxon>Bacillota</taxon>
        <taxon>Bacilli</taxon>
        <taxon>Lactobacillales</taxon>
        <taxon>Lactobacillaceae</taxon>
        <taxon>Philodulcilactobacillus</taxon>
    </lineage>
</organism>
<feature type="binding site" evidence="5">
    <location>
        <position position="229"/>
    </location>
    <ligand>
        <name>a divalent metal cation</name>
        <dbReference type="ChEBI" id="CHEBI:60240"/>
        <label>1</label>
    </ligand>
</feature>
<evidence type="ECO:0000256" key="3">
    <source>
        <dbReference type="ARBA" id="ARBA00022112"/>
    </source>
</evidence>
<dbReference type="Gene3D" id="3.40.1390.30">
    <property type="entry name" value="NIF3 (NGG1p interacting factor 3)-like"/>
    <property type="match status" value="2"/>
</dbReference>
<dbReference type="SUPFAM" id="SSF102705">
    <property type="entry name" value="NIF3 (NGG1p interacting factor 3)-like"/>
    <property type="match status" value="1"/>
</dbReference>
<evidence type="ECO:0000256" key="4">
    <source>
        <dbReference type="ARBA" id="ARBA00022723"/>
    </source>
</evidence>
<accession>A0A9W6B134</accession>
<dbReference type="FunFam" id="3.40.1390.30:FF:000001">
    <property type="entry name" value="GTP cyclohydrolase 1 type 2"/>
    <property type="match status" value="1"/>
</dbReference>
<feature type="binding site" evidence="5">
    <location>
        <position position="64"/>
    </location>
    <ligand>
        <name>a divalent metal cation</name>
        <dbReference type="ChEBI" id="CHEBI:60240"/>
        <label>2</label>
    </ligand>
</feature>
<dbReference type="Pfam" id="PF01784">
    <property type="entry name" value="DUF34_NIF3"/>
    <property type="match status" value="1"/>
</dbReference>
<evidence type="ECO:0000313" key="6">
    <source>
        <dbReference type="EMBL" id="GLB46902.1"/>
    </source>
</evidence>
<feature type="binding site" evidence="5">
    <location>
        <position position="226"/>
    </location>
    <ligand>
        <name>a divalent metal cation</name>
        <dbReference type="ChEBI" id="CHEBI:60240"/>
        <label>1</label>
    </ligand>
</feature>
<evidence type="ECO:0000313" key="7">
    <source>
        <dbReference type="Proteomes" id="UP001144204"/>
    </source>
</evidence>
<evidence type="ECO:0000256" key="5">
    <source>
        <dbReference type="PIRSR" id="PIRSR602678-1"/>
    </source>
</evidence>
<proteinExistence type="inferred from homology"/>
<keyword evidence="4 5" id="KW-0479">Metal-binding</keyword>
<reference evidence="6" key="1">
    <citation type="submission" date="2022-07" db="EMBL/GenBank/DDBJ databases">
        <authorList>
            <person name="Kouya T."/>
            <person name="Ishiyama Y."/>
        </authorList>
    </citation>
    <scope>NUCLEOTIDE SEQUENCE</scope>
    <source>
        <strain evidence="6">WR16-4</strain>
    </source>
</reference>
<evidence type="ECO:0000256" key="1">
    <source>
        <dbReference type="ARBA" id="ARBA00006964"/>
    </source>
</evidence>
<gene>
    <name evidence="6" type="ORF">WR164_08810</name>
</gene>
<dbReference type="AlphaFoldDB" id="A0A9W6B134"/>
<sequence>MKVRTIVDQFEKLAPKQLAESWDPIGLQIGSLNANVNKMMITLDVRPEVVDEAIKRHVDFIFAHHPVMFHPAKNLDLSNPQNQMYANIIKHHITVYAAHTNLDSANHGMNDWLAQQVGLNHVSGLVPNHFDPDHYSMGRVGELKKSISVMDFAKKCKKIFNINGLRLISHHPDQVIKKVAILGGSGSEFYPQVLKKHADVYITGDVTYHTAHDMIASGLSVIDPGHHIECICIPKLAELFQKWNQEFNWNIEIVKTEINTEPFTFI</sequence>
<dbReference type="PANTHER" id="PTHR13799:SF14">
    <property type="entry name" value="GTP CYCLOHYDROLASE 1 TYPE 2 HOMOLOG"/>
    <property type="match status" value="1"/>
</dbReference>
<dbReference type="Proteomes" id="UP001144204">
    <property type="component" value="Unassembled WGS sequence"/>
</dbReference>
<dbReference type="NCBIfam" id="TIGR00486">
    <property type="entry name" value="YbgI_SA1388"/>
    <property type="match status" value="1"/>
</dbReference>
<comment type="caution">
    <text evidence="6">The sequence shown here is derived from an EMBL/GenBank/DDBJ whole genome shotgun (WGS) entry which is preliminary data.</text>
</comment>
<dbReference type="InterPro" id="IPR036069">
    <property type="entry name" value="DUF34/NIF3_sf"/>
</dbReference>
<protein>
    <recommendedName>
        <fullName evidence="3">GTP cyclohydrolase 1 type 2 homolog</fullName>
    </recommendedName>
</protein>
<feature type="binding site" evidence="5">
    <location>
        <position position="103"/>
    </location>
    <ligand>
        <name>a divalent metal cation</name>
        <dbReference type="ChEBI" id="CHEBI:60240"/>
        <label>1</label>
    </ligand>
</feature>
<comment type="subunit">
    <text evidence="2">Homohexamer.</text>
</comment>
<dbReference type="GO" id="GO:0005737">
    <property type="term" value="C:cytoplasm"/>
    <property type="evidence" value="ECO:0007669"/>
    <property type="project" value="TreeGrafter"/>
</dbReference>
<dbReference type="GO" id="GO:0046872">
    <property type="term" value="F:metal ion binding"/>
    <property type="evidence" value="ECO:0007669"/>
    <property type="project" value="UniProtKB-KW"/>
</dbReference>
<evidence type="ECO:0000256" key="2">
    <source>
        <dbReference type="ARBA" id="ARBA00011643"/>
    </source>
</evidence>
<dbReference type="RefSeq" id="WP_286136364.1">
    <property type="nucleotide sequence ID" value="NZ_BRPL01000002.1"/>
</dbReference>
<dbReference type="EMBL" id="BRPL01000002">
    <property type="protein sequence ID" value="GLB46902.1"/>
    <property type="molecule type" value="Genomic_DNA"/>
</dbReference>
<name>A0A9W6B134_9LACO</name>
<keyword evidence="7" id="KW-1185">Reference proteome</keyword>
<comment type="similarity">
    <text evidence="1">Belongs to the GTP cyclohydrolase I type 2/NIF3 family.</text>
</comment>
<dbReference type="PANTHER" id="PTHR13799">
    <property type="entry name" value="NGG1 INTERACTING FACTOR 3"/>
    <property type="match status" value="1"/>
</dbReference>
<dbReference type="InterPro" id="IPR002678">
    <property type="entry name" value="DUF34/NIF3"/>
</dbReference>
<reference evidence="6" key="2">
    <citation type="journal article" date="2023" name="PLoS ONE">
        <title>Philodulcilactobacillus myokoensis gen. nov., sp. nov., a fructophilic, acidophilic, and agar-phobic lactic acid bacterium isolated from fermented vegetable extracts.</title>
        <authorList>
            <person name="Kouya T."/>
            <person name="Ishiyama Y."/>
            <person name="Ohashi S."/>
            <person name="Kumakubo R."/>
            <person name="Yamazaki T."/>
            <person name="Otaki T."/>
        </authorList>
    </citation>
    <scope>NUCLEOTIDE SEQUENCE</scope>
    <source>
        <strain evidence="6">WR16-4</strain>
    </source>
</reference>